<dbReference type="Proteomes" id="UP000703269">
    <property type="component" value="Unassembled WGS sequence"/>
</dbReference>
<gene>
    <name evidence="1" type="ORF">PsYK624_053660</name>
</gene>
<accession>A0A9P3G8D2</accession>
<dbReference type="AlphaFoldDB" id="A0A9P3G8D2"/>
<protein>
    <submittedName>
        <fullName evidence="1">Uncharacterized protein</fullName>
    </submittedName>
</protein>
<comment type="caution">
    <text evidence="1">The sequence shown here is derived from an EMBL/GenBank/DDBJ whole genome shotgun (WGS) entry which is preliminary data.</text>
</comment>
<evidence type="ECO:0000313" key="1">
    <source>
        <dbReference type="EMBL" id="GJE89269.1"/>
    </source>
</evidence>
<dbReference type="EMBL" id="BPQB01000012">
    <property type="protein sequence ID" value="GJE89269.1"/>
    <property type="molecule type" value="Genomic_DNA"/>
</dbReference>
<evidence type="ECO:0000313" key="2">
    <source>
        <dbReference type="Proteomes" id="UP000703269"/>
    </source>
</evidence>
<organism evidence="1 2">
    <name type="scientific">Phanerochaete sordida</name>
    <dbReference type="NCBI Taxonomy" id="48140"/>
    <lineage>
        <taxon>Eukaryota</taxon>
        <taxon>Fungi</taxon>
        <taxon>Dikarya</taxon>
        <taxon>Basidiomycota</taxon>
        <taxon>Agaricomycotina</taxon>
        <taxon>Agaricomycetes</taxon>
        <taxon>Polyporales</taxon>
        <taxon>Phanerochaetaceae</taxon>
        <taxon>Phanerochaete</taxon>
    </lineage>
</organism>
<name>A0A9P3G8D2_9APHY</name>
<sequence length="176" mass="19293">MVGTNPGRKSLLREAAFAFATGRDVSTRPATLGRDSERVSAAFGAFRLDGPHHLWAPVPHADAFALRLEAGALRGRGRMRGRRGVGVRGQPDVPLAPRRRMRCAPCLMTRRCRACRLPSQARRRTLPRRRRARCSACSSRASTSAGRYSTTCATSMRCCKSCTRMAAARSCLCRSS</sequence>
<keyword evidence="2" id="KW-1185">Reference proteome</keyword>
<proteinExistence type="predicted"/>
<reference evidence="1 2" key="1">
    <citation type="submission" date="2021-08" db="EMBL/GenBank/DDBJ databases">
        <title>Draft Genome Sequence of Phanerochaete sordida strain YK-624.</title>
        <authorList>
            <person name="Mori T."/>
            <person name="Dohra H."/>
            <person name="Suzuki T."/>
            <person name="Kawagishi H."/>
            <person name="Hirai H."/>
        </authorList>
    </citation>
    <scope>NUCLEOTIDE SEQUENCE [LARGE SCALE GENOMIC DNA]</scope>
    <source>
        <strain evidence="1 2">YK-624</strain>
    </source>
</reference>